<keyword evidence="2" id="KW-1185">Reference proteome</keyword>
<dbReference type="RefSeq" id="WP_188415963.1">
    <property type="nucleotide sequence ID" value="NZ_BMDO01000004.1"/>
</dbReference>
<dbReference type="InterPro" id="IPR051200">
    <property type="entry name" value="Host-pathogen_enzymatic-act"/>
</dbReference>
<dbReference type="Pfam" id="PF16819">
    <property type="entry name" value="DUF5074"/>
    <property type="match status" value="1"/>
</dbReference>
<dbReference type="InterPro" id="IPR031815">
    <property type="entry name" value="DUF5074"/>
</dbReference>
<evidence type="ECO:0000313" key="2">
    <source>
        <dbReference type="Proteomes" id="UP000662074"/>
    </source>
</evidence>
<name>A0A917N188_9SPHI</name>
<evidence type="ECO:0000313" key="1">
    <source>
        <dbReference type="EMBL" id="GGI50631.1"/>
    </source>
</evidence>
<sequence>MKNKYLHLITTTVLLCILASCRKDGGQLPSEEEQVGGGSTGKIKGLYVVNEGNMGSNKASLDYYDYATGIYKRNLFGETNPGIVLGLGDVATDVAIYGAKMYVAVNGSNLVEVMNARTAKHINTIKVPNCRYLKFYQNKVYVTSYDGYIAVADTGSLTVQTTIKVGRQPEQMAVVGTKMYVANSGGYTPSNYDRTVSVIDLNTSTVIKNIEVAINLDHIVADQYGDVYVTSRGDYYNISSKLFVIDTKTDAVKKQFDIPAGEIAINNDLAYIYSVEFNYNTGVNKTSYTLLDVKTETLLNRSFITDGTEKDIKTPYGLAIDPISEDIYLTDARDYVSSGMLYCYDKTGRKKWSVTTGDIPAHFAFLYQ</sequence>
<dbReference type="Proteomes" id="UP000662074">
    <property type="component" value="Unassembled WGS sequence"/>
</dbReference>
<reference evidence="1" key="1">
    <citation type="journal article" date="2014" name="Int. J. Syst. Evol. Microbiol.">
        <title>Complete genome sequence of Corynebacterium casei LMG S-19264T (=DSM 44701T), isolated from a smear-ripened cheese.</title>
        <authorList>
            <consortium name="US DOE Joint Genome Institute (JGI-PGF)"/>
            <person name="Walter F."/>
            <person name="Albersmeier A."/>
            <person name="Kalinowski J."/>
            <person name="Ruckert C."/>
        </authorList>
    </citation>
    <scope>NUCLEOTIDE SEQUENCE</scope>
    <source>
        <strain evidence="1">CCM 8711</strain>
    </source>
</reference>
<dbReference type="AlphaFoldDB" id="A0A917N188"/>
<comment type="caution">
    <text evidence="1">The sequence shown here is derived from an EMBL/GenBank/DDBJ whole genome shotgun (WGS) entry which is preliminary data.</text>
</comment>
<dbReference type="InterPro" id="IPR015943">
    <property type="entry name" value="WD40/YVTN_repeat-like_dom_sf"/>
</dbReference>
<reference evidence="1" key="2">
    <citation type="submission" date="2020-09" db="EMBL/GenBank/DDBJ databases">
        <authorList>
            <person name="Sun Q."/>
            <person name="Sedlacek I."/>
        </authorList>
    </citation>
    <scope>NUCLEOTIDE SEQUENCE</scope>
    <source>
        <strain evidence="1">CCM 8711</strain>
    </source>
</reference>
<dbReference type="PANTHER" id="PTHR47197">
    <property type="entry name" value="PROTEIN NIRF"/>
    <property type="match status" value="1"/>
</dbReference>
<dbReference type="PROSITE" id="PS51257">
    <property type="entry name" value="PROKAR_LIPOPROTEIN"/>
    <property type="match status" value="1"/>
</dbReference>
<dbReference type="SUPFAM" id="SSF50969">
    <property type="entry name" value="YVTN repeat-like/Quinoprotein amine dehydrogenase"/>
    <property type="match status" value="1"/>
</dbReference>
<dbReference type="SUPFAM" id="SSF75011">
    <property type="entry name" value="3-carboxy-cis,cis-mucoante lactonizing enzyme"/>
    <property type="match status" value="1"/>
</dbReference>
<evidence type="ECO:0008006" key="3">
    <source>
        <dbReference type="Google" id="ProtNLM"/>
    </source>
</evidence>
<accession>A0A917N188</accession>
<dbReference type="PANTHER" id="PTHR47197:SF3">
    <property type="entry name" value="DIHYDRO-HEME D1 DEHYDROGENASE"/>
    <property type="match status" value="1"/>
</dbReference>
<gene>
    <name evidence="1" type="ORF">GCM10011425_18430</name>
</gene>
<dbReference type="Gene3D" id="2.130.10.10">
    <property type="entry name" value="YVTN repeat-like/Quinoprotein amine dehydrogenase"/>
    <property type="match status" value="1"/>
</dbReference>
<protein>
    <recommendedName>
        <fullName evidence="3">YncE family protein</fullName>
    </recommendedName>
</protein>
<proteinExistence type="predicted"/>
<dbReference type="EMBL" id="BMDO01000004">
    <property type="protein sequence ID" value="GGI50631.1"/>
    <property type="molecule type" value="Genomic_DNA"/>
</dbReference>
<dbReference type="InterPro" id="IPR011044">
    <property type="entry name" value="Quino_amine_DH_bsu"/>
</dbReference>
<organism evidence="1 2">
    <name type="scientific">Mucilaginibacter galii</name>
    <dbReference type="NCBI Taxonomy" id="2005073"/>
    <lineage>
        <taxon>Bacteria</taxon>
        <taxon>Pseudomonadati</taxon>
        <taxon>Bacteroidota</taxon>
        <taxon>Sphingobacteriia</taxon>
        <taxon>Sphingobacteriales</taxon>
        <taxon>Sphingobacteriaceae</taxon>
        <taxon>Mucilaginibacter</taxon>
    </lineage>
</organism>